<evidence type="ECO:0000256" key="1">
    <source>
        <dbReference type="SAM" id="MobiDB-lite"/>
    </source>
</evidence>
<dbReference type="AlphaFoldDB" id="A0A418CMK9"/>
<evidence type="ECO:0000313" key="2">
    <source>
        <dbReference type="EMBL" id="RHY82677.1"/>
    </source>
</evidence>
<evidence type="ECO:0000313" key="3">
    <source>
        <dbReference type="Proteomes" id="UP000285712"/>
    </source>
</evidence>
<proteinExistence type="predicted"/>
<accession>A0A418CMK9</accession>
<dbReference type="InterPro" id="IPR013865">
    <property type="entry name" value="FAM32A"/>
</dbReference>
<dbReference type="EMBL" id="QUTG01007415">
    <property type="protein sequence ID" value="RHY82677.1"/>
    <property type="molecule type" value="Genomic_DNA"/>
</dbReference>
<feature type="region of interest" description="Disordered" evidence="1">
    <location>
        <begin position="1"/>
        <end position="48"/>
    </location>
</feature>
<name>A0A418CMK9_APHAT</name>
<organism evidence="2 3">
    <name type="scientific">Aphanomyces astaci</name>
    <name type="common">Crayfish plague agent</name>
    <dbReference type="NCBI Taxonomy" id="112090"/>
    <lineage>
        <taxon>Eukaryota</taxon>
        <taxon>Sar</taxon>
        <taxon>Stramenopiles</taxon>
        <taxon>Oomycota</taxon>
        <taxon>Saprolegniomycetes</taxon>
        <taxon>Saprolegniales</taxon>
        <taxon>Verrucalvaceae</taxon>
        <taxon>Aphanomyces</taxon>
    </lineage>
</organism>
<comment type="caution">
    <text evidence="2">The sequence shown here is derived from an EMBL/GenBank/DDBJ whole genome shotgun (WGS) entry which is preliminary data.</text>
</comment>
<dbReference type="Pfam" id="PF08555">
    <property type="entry name" value="FAM32A"/>
    <property type="match status" value="1"/>
</dbReference>
<feature type="region of interest" description="Disordered" evidence="1">
    <location>
        <begin position="60"/>
        <end position="86"/>
    </location>
</feature>
<gene>
    <name evidence="2" type="ORF">DYB35_007494</name>
</gene>
<protein>
    <submittedName>
        <fullName evidence="2">Uncharacterized protein</fullName>
    </submittedName>
</protein>
<dbReference type="VEuPathDB" id="FungiDB:H257_16944"/>
<dbReference type="Proteomes" id="UP000285712">
    <property type="component" value="Unassembled WGS sequence"/>
</dbReference>
<feature type="compositionally biased region" description="Basic and acidic residues" evidence="1">
    <location>
        <begin position="71"/>
        <end position="86"/>
    </location>
</feature>
<sequence length="114" mass="13053">MEREKYGNVMGGKLSLKGMPLSKKSKKKRKREHAEETEEKGDVAKKQEQEVLVPIAAMTPAQKKHQKFKAKREEEDIKKQASKTYRERVDEYSQYLGNLSEHHDVPRVSAAGNG</sequence>
<dbReference type="PANTHER" id="PTHR13282">
    <property type="entry name" value="PROTEIN FAM32A"/>
    <property type="match status" value="1"/>
</dbReference>
<reference evidence="2 3" key="1">
    <citation type="submission" date="2018-08" db="EMBL/GenBank/DDBJ databases">
        <title>Aphanomyces genome sequencing and annotation.</title>
        <authorList>
            <person name="Minardi D."/>
            <person name="Oidtmann B."/>
            <person name="Van Der Giezen M."/>
            <person name="Studholme D.J."/>
        </authorList>
    </citation>
    <scope>NUCLEOTIDE SEQUENCE [LARGE SCALE GENOMIC DNA]</scope>
    <source>
        <strain evidence="2 3">Sv</strain>
    </source>
</reference>
<feature type="compositionally biased region" description="Low complexity" evidence="1">
    <location>
        <begin position="11"/>
        <end position="22"/>
    </location>
</feature>
<dbReference type="PANTHER" id="PTHR13282:SF6">
    <property type="entry name" value="PROTEIN FAM32A"/>
    <property type="match status" value="1"/>
</dbReference>
<dbReference type="GO" id="GO:0005730">
    <property type="term" value="C:nucleolus"/>
    <property type="evidence" value="ECO:0007669"/>
    <property type="project" value="TreeGrafter"/>
</dbReference>